<evidence type="ECO:0000313" key="1">
    <source>
        <dbReference type="EMBL" id="KAF0550643.1"/>
    </source>
</evidence>
<gene>
    <name evidence="1" type="ORF">F8M41_024128</name>
</gene>
<dbReference type="Proteomes" id="UP000439903">
    <property type="component" value="Unassembled WGS sequence"/>
</dbReference>
<organism evidence="1 2">
    <name type="scientific">Gigaspora margarita</name>
    <dbReference type="NCBI Taxonomy" id="4874"/>
    <lineage>
        <taxon>Eukaryota</taxon>
        <taxon>Fungi</taxon>
        <taxon>Fungi incertae sedis</taxon>
        <taxon>Mucoromycota</taxon>
        <taxon>Glomeromycotina</taxon>
        <taxon>Glomeromycetes</taxon>
        <taxon>Diversisporales</taxon>
        <taxon>Gigasporaceae</taxon>
        <taxon>Gigaspora</taxon>
    </lineage>
</organism>
<accession>A0A8H4ET69</accession>
<evidence type="ECO:0000313" key="2">
    <source>
        <dbReference type="Proteomes" id="UP000439903"/>
    </source>
</evidence>
<keyword evidence="2" id="KW-1185">Reference proteome</keyword>
<dbReference type="EMBL" id="WTPW01000082">
    <property type="protein sequence ID" value="KAF0550643.1"/>
    <property type="molecule type" value="Genomic_DNA"/>
</dbReference>
<reference evidence="1 2" key="1">
    <citation type="journal article" date="2019" name="Environ. Microbiol.">
        <title>At the nexus of three kingdoms: the genome of the mycorrhizal fungus Gigaspora margarita provides insights into plant, endobacterial and fungal interactions.</title>
        <authorList>
            <person name="Venice F."/>
            <person name="Ghignone S."/>
            <person name="Salvioli di Fossalunga A."/>
            <person name="Amselem J."/>
            <person name="Novero M."/>
            <person name="Xianan X."/>
            <person name="Sedzielewska Toro K."/>
            <person name="Morin E."/>
            <person name="Lipzen A."/>
            <person name="Grigoriev I.V."/>
            <person name="Henrissat B."/>
            <person name="Martin F.M."/>
            <person name="Bonfante P."/>
        </authorList>
    </citation>
    <scope>NUCLEOTIDE SEQUENCE [LARGE SCALE GENOMIC DNA]</scope>
    <source>
        <strain evidence="1 2">BEG34</strain>
    </source>
</reference>
<dbReference type="AlphaFoldDB" id="A0A8H4ET69"/>
<sequence length="139" mass="15939">MSLAKLQNFALNILKVTNHTVVQDTDITELLPCPECDKKILRTYPDQDKITEANLQKRKKRAKKIFRLFNGIGDEKLIDWVKSLHPSNISNLNVDDIDYVIAKVLKVSSSSEQFYCATVIIIVTLGLKMYQNIDNDNRK</sequence>
<dbReference type="OrthoDB" id="2400214at2759"/>
<comment type="caution">
    <text evidence="1">The sequence shown here is derived from an EMBL/GenBank/DDBJ whole genome shotgun (WGS) entry which is preliminary data.</text>
</comment>
<name>A0A8H4ET69_GIGMA</name>
<protein>
    <submittedName>
        <fullName evidence="1">Uncharacterized protein</fullName>
    </submittedName>
</protein>
<proteinExistence type="predicted"/>